<proteinExistence type="predicted"/>
<name>A0A645GXU9_9ZZZZ</name>
<accession>A0A645GXU9</accession>
<gene>
    <name evidence="1" type="ORF">SDC9_175905</name>
</gene>
<dbReference type="EMBL" id="VSSQ01078769">
    <property type="protein sequence ID" value="MPN28463.1"/>
    <property type="molecule type" value="Genomic_DNA"/>
</dbReference>
<comment type="caution">
    <text evidence="1">The sequence shown here is derived from an EMBL/GenBank/DDBJ whole genome shotgun (WGS) entry which is preliminary data.</text>
</comment>
<evidence type="ECO:0000313" key="1">
    <source>
        <dbReference type="EMBL" id="MPN28463.1"/>
    </source>
</evidence>
<reference evidence="1" key="1">
    <citation type="submission" date="2019-08" db="EMBL/GenBank/DDBJ databases">
        <authorList>
            <person name="Kucharzyk K."/>
            <person name="Murdoch R.W."/>
            <person name="Higgins S."/>
            <person name="Loffler F."/>
        </authorList>
    </citation>
    <scope>NUCLEOTIDE SEQUENCE</scope>
</reference>
<sequence>MFLLVFSICVPVVGHRIGDIGLIIHTVMVRIIVKLQFAVHACAKGAGEGDAVCGCAVIKLIPLAGEHVISAHSAKVRAAVTADRRNGEGILRDSGTFKPIFHDDRIGACERHTTTAV</sequence>
<dbReference type="AlphaFoldDB" id="A0A645GXU9"/>
<organism evidence="1">
    <name type="scientific">bioreactor metagenome</name>
    <dbReference type="NCBI Taxonomy" id="1076179"/>
    <lineage>
        <taxon>unclassified sequences</taxon>
        <taxon>metagenomes</taxon>
        <taxon>ecological metagenomes</taxon>
    </lineage>
</organism>
<protein>
    <submittedName>
        <fullName evidence="1">Uncharacterized protein</fullName>
    </submittedName>
</protein>